<protein>
    <submittedName>
        <fullName evidence="1">Uncharacterized protein</fullName>
    </submittedName>
</protein>
<accession>T1KS45</accession>
<evidence type="ECO:0000313" key="1">
    <source>
        <dbReference type="EnsemblMetazoa" id="tetur19g01800.1"/>
    </source>
</evidence>
<name>T1KS45_TETUR</name>
<reference evidence="2" key="1">
    <citation type="submission" date="2011-08" db="EMBL/GenBank/DDBJ databases">
        <authorList>
            <person name="Rombauts S."/>
        </authorList>
    </citation>
    <scope>NUCLEOTIDE SEQUENCE</scope>
    <source>
        <strain evidence="2">London</strain>
    </source>
</reference>
<dbReference type="Proteomes" id="UP000015104">
    <property type="component" value="Unassembled WGS sequence"/>
</dbReference>
<keyword evidence="2" id="KW-1185">Reference proteome</keyword>
<dbReference type="AlphaFoldDB" id="T1KS45"/>
<dbReference type="EnsemblMetazoa" id="tetur19g01800.1">
    <property type="protein sequence ID" value="tetur19g01800.1"/>
    <property type="gene ID" value="tetur19g01800"/>
</dbReference>
<sequence>MKISKIFVTILLGLMGTLVVLSLAQKPRLRAYRGLQTRGYMPLTISTARGFGKRTNSPLSKTISLPEILTAQLMERLESDAHEMNEQSR</sequence>
<proteinExistence type="predicted"/>
<reference evidence="1" key="2">
    <citation type="submission" date="2015-06" db="UniProtKB">
        <authorList>
            <consortium name="EnsemblMetazoa"/>
        </authorList>
    </citation>
    <scope>IDENTIFICATION</scope>
</reference>
<dbReference type="EMBL" id="CAEY01000422">
    <property type="status" value="NOT_ANNOTATED_CDS"/>
    <property type="molecule type" value="Genomic_DNA"/>
</dbReference>
<evidence type="ECO:0000313" key="2">
    <source>
        <dbReference type="Proteomes" id="UP000015104"/>
    </source>
</evidence>
<dbReference type="HOGENOM" id="CLU_2457694_0_0_1"/>
<organism evidence="1 2">
    <name type="scientific">Tetranychus urticae</name>
    <name type="common">Two-spotted spider mite</name>
    <dbReference type="NCBI Taxonomy" id="32264"/>
    <lineage>
        <taxon>Eukaryota</taxon>
        <taxon>Metazoa</taxon>
        <taxon>Ecdysozoa</taxon>
        <taxon>Arthropoda</taxon>
        <taxon>Chelicerata</taxon>
        <taxon>Arachnida</taxon>
        <taxon>Acari</taxon>
        <taxon>Acariformes</taxon>
        <taxon>Trombidiformes</taxon>
        <taxon>Prostigmata</taxon>
        <taxon>Eleutherengona</taxon>
        <taxon>Raphignathae</taxon>
        <taxon>Tetranychoidea</taxon>
        <taxon>Tetranychidae</taxon>
        <taxon>Tetranychus</taxon>
    </lineage>
</organism>